<evidence type="ECO:0000313" key="1">
    <source>
        <dbReference type="EMBL" id="KAH9717521.1"/>
    </source>
</evidence>
<keyword evidence="2" id="KW-1185">Reference proteome</keyword>
<proteinExistence type="predicted"/>
<comment type="caution">
    <text evidence="1">The sequence shown here is derived from an EMBL/GenBank/DDBJ whole genome shotgun (WGS) entry which is preliminary data.</text>
</comment>
<name>A0ACB8JL18_CITSI</name>
<evidence type="ECO:0000313" key="2">
    <source>
        <dbReference type="Proteomes" id="UP000829398"/>
    </source>
</evidence>
<protein>
    <submittedName>
        <fullName evidence="1">BED-type domain-containing protein</fullName>
    </submittedName>
</protein>
<sequence>MDFCPNLPQSENDDNDGYDAVEIIEPSNGMELNSTSPIPSDETAVASKKMKSVVWNHFTRQKINGQLKAVCNQCNGKLVAGSGTNHLHKHLLRCPRRKQPTIKNAMLNATVNKGKVQVGAFSFDHDTSRRELANMIIKHEYPLSMVEHSGFRKFVGSLQPMFKNMGYMVVTTHFIDNSWRLQSRLIRFIHVMCPHTAEVLSDNLMECLLDWNIDGQLCSLTVDNATTNDAMVDILLDKLSNSLLLNGRLFHMRCCAHILNLIVKDGLDVISESIERIRSSVSYWKMTPKRHEKFMKGVRELKISSTKQLILDCKTRWNSTYYMLDIALVYKDVFSCLKPREPQYKSLPSEEDWEFAKEICCRLELFDEVTKLFSGTKYPTMNLYFYYTCEIRISISEWLGSNNDKIRIMAKKMLEKYDKYWSVVNELMAVATVLDPRYKMKLVEYYFPMLYGVDCEHRIGSVRNYCYDLVKEYQLKSKSYGHVYQSNEPLITQSPMEAFHLGREQRRASFETFISQSTSTDHVKSELDYYLEESVLPRTDTFDILGWWKVNGSKYPTLSNVARDILAIPVSTVASESAFSTSGRFVTPHRSRLRPNTLEALMCCQDWLLAEDAGTNFYN</sequence>
<reference evidence="2" key="1">
    <citation type="journal article" date="2023" name="Hortic. Res.">
        <title>A chromosome-level phased genome enabling allele-level studies in sweet orange: a case study on citrus Huanglongbing tolerance.</title>
        <authorList>
            <person name="Wu B."/>
            <person name="Yu Q."/>
            <person name="Deng Z."/>
            <person name="Duan Y."/>
            <person name="Luo F."/>
            <person name="Gmitter F. Jr."/>
        </authorList>
    </citation>
    <scope>NUCLEOTIDE SEQUENCE [LARGE SCALE GENOMIC DNA]</scope>
    <source>
        <strain evidence="2">cv. Valencia</strain>
    </source>
</reference>
<gene>
    <name evidence="1" type="ORF">KPL71_021854</name>
</gene>
<accession>A0ACB8JL18</accession>
<dbReference type="EMBL" id="CM039176">
    <property type="protein sequence ID" value="KAH9717521.1"/>
    <property type="molecule type" value="Genomic_DNA"/>
</dbReference>
<dbReference type="Proteomes" id="UP000829398">
    <property type="component" value="Chromosome 7"/>
</dbReference>
<organism evidence="1 2">
    <name type="scientific">Citrus sinensis</name>
    <name type="common">Sweet orange</name>
    <name type="synonym">Citrus aurantium var. sinensis</name>
    <dbReference type="NCBI Taxonomy" id="2711"/>
    <lineage>
        <taxon>Eukaryota</taxon>
        <taxon>Viridiplantae</taxon>
        <taxon>Streptophyta</taxon>
        <taxon>Embryophyta</taxon>
        <taxon>Tracheophyta</taxon>
        <taxon>Spermatophyta</taxon>
        <taxon>Magnoliopsida</taxon>
        <taxon>eudicotyledons</taxon>
        <taxon>Gunneridae</taxon>
        <taxon>Pentapetalae</taxon>
        <taxon>rosids</taxon>
        <taxon>malvids</taxon>
        <taxon>Sapindales</taxon>
        <taxon>Rutaceae</taxon>
        <taxon>Aurantioideae</taxon>
        <taxon>Citrus</taxon>
    </lineage>
</organism>